<name>A0AC34F5K8_9BILA</name>
<protein>
    <submittedName>
        <fullName evidence="2">Uncharacterized protein</fullName>
    </submittedName>
</protein>
<reference evidence="2" key="1">
    <citation type="submission" date="2022-11" db="UniProtKB">
        <authorList>
            <consortium name="WormBaseParasite"/>
        </authorList>
    </citation>
    <scope>IDENTIFICATION</scope>
</reference>
<accession>A0AC34F5K8</accession>
<evidence type="ECO:0000313" key="2">
    <source>
        <dbReference type="WBParaSite" id="ES5_v2.g12378.t1"/>
    </source>
</evidence>
<evidence type="ECO:0000313" key="1">
    <source>
        <dbReference type="Proteomes" id="UP000887579"/>
    </source>
</evidence>
<proteinExistence type="predicted"/>
<organism evidence="1 2">
    <name type="scientific">Panagrolaimus sp. ES5</name>
    <dbReference type="NCBI Taxonomy" id="591445"/>
    <lineage>
        <taxon>Eukaryota</taxon>
        <taxon>Metazoa</taxon>
        <taxon>Ecdysozoa</taxon>
        <taxon>Nematoda</taxon>
        <taxon>Chromadorea</taxon>
        <taxon>Rhabditida</taxon>
        <taxon>Tylenchina</taxon>
        <taxon>Panagrolaimomorpha</taxon>
        <taxon>Panagrolaimoidea</taxon>
        <taxon>Panagrolaimidae</taxon>
        <taxon>Panagrolaimus</taxon>
    </lineage>
</organism>
<sequence length="422" mass="47420">MSTFGFSSPSPIGSDSTNNAIRQKLMVMESAVSHVTSVKNQLKINAEIARKEISNAISHQLSLVRAREQLLLNFLENVVESKERVLCEQQEQLNQAIGACQQSLECTIRGTNDANTNMLFRISALDLRPRTNSHLIFQCDPSDMRRAMCNFGQVISDPSIKDRSDCLALEAEEYEDHVNLAHKSVLRMHRGNTPLASEPLPASISEWLYQARRNSCNEGLEIPRNRLYSTNSSIEVISKSEYDAESNAIEALRLPMDQWLHKPTPNKCATEISEPQEVFPGLTRGSANNEQIIEQTLQYIKGDSDESVKAILTSLPPSNSSNIGTEAEKCIKAPSFQPSNSCSKECLEEKINKLLPKVTQEMSYWLKEYPTKISNRPVNEMSEDLTPWERVLGWKGILEKLHGSGEDEWLVPASRQIKTEQS</sequence>
<dbReference type="WBParaSite" id="ES5_v2.g12378.t1">
    <property type="protein sequence ID" value="ES5_v2.g12378.t1"/>
    <property type="gene ID" value="ES5_v2.g12378"/>
</dbReference>
<dbReference type="Proteomes" id="UP000887579">
    <property type="component" value="Unplaced"/>
</dbReference>